<accession>A0AAE3FNZ1</accession>
<dbReference type="Proteomes" id="UP001202674">
    <property type="component" value="Unassembled WGS sequence"/>
</dbReference>
<keyword evidence="1" id="KW-1133">Transmembrane helix</keyword>
<keyword evidence="3" id="KW-1185">Reference proteome</keyword>
<keyword evidence="1" id="KW-0472">Membrane</keyword>
<dbReference type="Pfam" id="PF24377">
    <property type="entry name" value="DUF7533"/>
    <property type="match status" value="1"/>
</dbReference>
<feature type="transmembrane region" description="Helical" evidence="1">
    <location>
        <begin position="41"/>
        <end position="61"/>
    </location>
</feature>
<proteinExistence type="predicted"/>
<dbReference type="EMBL" id="JAKRVY010000001">
    <property type="protein sequence ID" value="MCL9812430.1"/>
    <property type="molecule type" value="Genomic_DNA"/>
</dbReference>
<comment type="caution">
    <text evidence="2">The sequence shown here is derived from an EMBL/GenBank/DDBJ whole genome shotgun (WGS) entry which is preliminary data.</text>
</comment>
<sequence length="98" mass="10560">MCFCPRLAYDESMKLGFFESLTMVGALAVAIPMVYAGGSIYLAGNPIGLFFVALGVVMVLAERFITTPFDVPSIVAKKTVGRLMTDPEETETDTAESK</sequence>
<protein>
    <submittedName>
        <fullName evidence="2">Uncharacterized protein</fullName>
    </submittedName>
</protein>
<evidence type="ECO:0000256" key="1">
    <source>
        <dbReference type="SAM" id="Phobius"/>
    </source>
</evidence>
<name>A0AAE3FNZ1_9EURY</name>
<feature type="transmembrane region" description="Helical" evidence="1">
    <location>
        <begin position="15"/>
        <end position="35"/>
    </location>
</feature>
<gene>
    <name evidence="2" type="ORF">AArcSt11_02030</name>
</gene>
<evidence type="ECO:0000313" key="2">
    <source>
        <dbReference type="EMBL" id="MCL9812430.1"/>
    </source>
</evidence>
<organism evidence="2 3">
    <name type="scientific">Natranaeroarchaeum aerophilus</name>
    <dbReference type="NCBI Taxonomy" id="2917711"/>
    <lineage>
        <taxon>Archaea</taxon>
        <taxon>Methanobacteriati</taxon>
        <taxon>Methanobacteriota</taxon>
        <taxon>Stenosarchaea group</taxon>
        <taxon>Halobacteria</taxon>
        <taxon>Halobacteriales</taxon>
        <taxon>Natronoarchaeaceae</taxon>
        <taxon>Natranaeroarchaeum</taxon>
    </lineage>
</organism>
<dbReference type="InterPro" id="IPR055955">
    <property type="entry name" value="DUF7533"/>
</dbReference>
<evidence type="ECO:0000313" key="3">
    <source>
        <dbReference type="Proteomes" id="UP001202674"/>
    </source>
</evidence>
<dbReference type="AlphaFoldDB" id="A0AAE3FNZ1"/>
<reference evidence="2 3" key="1">
    <citation type="journal article" date="2022" name="Syst. Appl. Microbiol.">
        <title>Natronocalculus amylovorans gen. nov., sp. nov., and Natranaeroarchaeum aerophilus sp. nov., dominant culturable amylolytic natronoarchaea from hypersaline soda lakes in southwestern Siberia.</title>
        <authorList>
            <person name="Sorokin D.Y."/>
            <person name="Elcheninov A.G."/>
            <person name="Khizhniak T.V."/>
            <person name="Koenen M."/>
            <person name="Bale N.J."/>
            <person name="Damste J.S.S."/>
            <person name="Kublanov I.V."/>
        </authorList>
    </citation>
    <scope>NUCLEOTIDE SEQUENCE [LARGE SCALE GENOMIC DNA]</scope>
    <source>
        <strain evidence="2 3">AArc-St1-1</strain>
    </source>
</reference>
<keyword evidence="1" id="KW-0812">Transmembrane</keyword>